<dbReference type="InterPro" id="IPR020846">
    <property type="entry name" value="MFS_dom"/>
</dbReference>
<feature type="transmembrane region" description="Helical" evidence="6">
    <location>
        <begin position="108"/>
        <end position="129"/>
    </location>
</feature>
<feature type="transmembrane region" description="Helical" evidence="6">
    <location>
        <begin position="350"/>
        <end position="373"/>
    </location>
</feature>
<evidence type="ECO:0000256" key="3">
    <source>
        <dbReference type="ARBA" id="ARBA00022989"/>
    </source>
</evidence>
<dbReference type="Proteomes" id="UP000243463">
    <property type="component" value="Unassembled WGS sequence"/>
</dbReference>
<dbReference type="InterPro" id="IPR011701">
    <property type="entry name" value="MFS"/>
</dbReference>
<keyword evidence="4 6" id="KW-0472">Membrane</keyword>
<feature type="transmembrane region" description="Helical" evidence="6">
    <location>
        <begin position="225"/>
        <end position="241"/>
    </location>
</feature>
<feature type="transmembrane region" description="Helical" evidence="6">
    <location>
        <begin position="83"/>
        <end position="102"/>
    </location>
</feature>
<protein>
    <submittedName>
        <fullName evidence="8">Sugar phosphate permease</fullName>
    </submittedName>
</protein>
<evidence type="ECO:0000256" key="1">
    <source>
        <dbReference type="ARBA" id="ARBA00004141"/>
    </source>
</evidence>
<feature type="transmembrane region" description="Helical" evidence="6">
    <location>
        <begin position="316"/>
        <end position="338"/>
    </location>
</feature>
<name>A0A217EEE5_9GAMM</name>
<dbReference type="PANTHER" id="PTHR11662:SF399">
    <property type="entry name" value="FI19708P1-RELATED"/>
    <property type="match status" value="1"/>
</dbReference>
<dbReference type="Gene3D" id="1.20.1250.20">
    <property type="entry name" value="MFS general substrate transporter like domains"/>
    <property type="match status" value="2"/>
</dbReference>
<feature type="transmembrane region" description="Helical" evidence="6">
    <location>
        <begin position="261"/>
        <end position="281"/>
    </location>
</feature>
<dbReference type="PANTHER" id="PTHR11662">
    <property type="entry name" value="SOLUTE CARRIER FAMILY 17"/>
    <property type="match status" value="1"/>
</dbReference>
<dbReference type="PROSITE" id="PS50850">
    <property type="entry name" value="MFS"/>
    <property type="match status" value="1"/>
</dbReference>
<dbReference type="GO" id="GO:0022857">
    <property type="term" value="F:transmembrane transporter activity"/>
    <property type="evidence" value="ECO:0007669"/>
    <property type="project" value="InterPro"/>
</dbReference>
<feature type="domain" description="Major facilitator superfamily (MFS) profile" evidence="7">
    <location>
        <begin position="13"/>
        <end position="405"/>
    </location>
</feature>
<evidence type="ECO:0000313" key="8">
    <source>
        <dbReference type="EMBL" id="SNQ28754.1"/>
    </source>
</evidence>
<keyword evidence="9" id="KW-1185">Reference proteome</keyword>
<feature type="transmembrane region" description="Helical" evidence="6">
    <location>
        <begin position="55"/>
        <end position="74"/>
    </location>
</feature>
<comment type="subcellular location">
    <subcellularLocation>
        <location evidence="1">Membrane</location>
        <topology evidence="1">Multi-pass membrane protein</topology>
    </subcellularLocation>
</comment>
<evidence type="ECO:0000259" key="7">
    <source>
        <dbReference type="PROSITE" id="PS50850"/>
    </source>
</evidence>
<comment type="similarity">
    <text evidence="5">Belongs to the major facilitator superfamily. Phthalate permease family.</text>
</comment>
<feature type="transmembrane region" description="Helical" evidence="6">
    <location>
        <begin position="141"/>
        <end position="165"/>
    </location>
</feature>
<dbReference type="InterPro" id="IPR050382">
    <property type="entry name" value="MFS_Na/Anion_cotransporter"/>
</dbReference>
<organism evidence="8 9">
    <name type="scientific">Acinetobacter apis</name>
    <dbReference type="NCBI Taxonomy" id="1229165"/>
    <lineage>
        <taxon>Bacteria</taxon>
        <taxon>Pseudomonadati</taxon>
        <taxon>Pseudomonadota</taxon>
        <taxon>Gammaproteobacteria</taxon>
        <taxon>Moraxellales</taxon>
        <taxon>Moraxellaceae</taxon>
        <taxon>Acinetobacter</taxon>
    </lineage>
</organism>
<evidence type="ECO:0000256" key="2">
    <source>
        <dbReference type="ARBA" id="ARBA00022692"/>
    </source>
</evidence>
<gene>
    <name evidence="8" type="ORF">SAMN05444584_0679</name>
</gene>
<dbReference type="SUPFAM" id="SSF103473">
    <property type="entry name" value="MFS general substrate transporter"/>
    <property type="match status" value="1"/>
</dbReference>
<dbReference type="CDD" id="cd17319">
    <property type="entry name" value="MFS_ExuT_GudP_like"/>
    <property type="match status" value="1"/>
</dbReference>
<evidence type="ECO:0000256" key="4">
    <source>
        <dbReference type="ARBA" id="ARBA00023136"/>
    </source>
</evidence>
<evidence type="ECO:0000256" key="5">
    <source>
        <dbReference type="ARBA" id="ARBA00038514"/>
    </source>
</evidence>
<dbReference type="InterPro" id="IPR036259">
    <property type="entry name" value="MFS_trans_sf"/>
</dbReference>
<dbReference type="OrthoDB" id="4474610at2"/>
<feature type="transmembrane region" description="Helical" evidence="6">
    <location>
        <begin position="12"/>
        <end position="35"/>
    </location>
</feature>
<dbReference type="EMBL" id="FZLN01000001">
    <property type="protein sequence ID" value="SNQ28754.1"/>
    <property type="molecule type" value="Genomic_DNA"/>
</dbReference>
<dbReference type="AlphaFoldDB" id="A0A217EEE5"/>
<dbReference type="Pfam" id="PF07690">
    <property type="entry name" value="MFS_1"/>
    <property type="match status" value="1"/>
</dbReference>
<keyword evidence="2 6" id="KW-0812">Transmembrane</keyword>
<feature type="transmembrane region" description="Helical" evidence="6">
    <location>
        <begin position="293"/>
        <end position="310"/>
    </location>
</feature>
<reference evidence="9" key="1">
    <citation type="submission" date="2017-06" db="EMBL/GenBank/DDBJ databases">
        <authorList>
            <person name="Varghese N."/>
            <person name="Submissions S."/>
        </authorList>
    </citation>
    <scope>NUCLEOTIDE SEQUENCE [LARGE SCALE GENOMIC DNA]</scope>
    <source>
        <strain evidence="9">ANC 5114</strain>
    </source>
</reference>
<evidence type="ECO:0000256" key="6">
    <source>
        <dbReference type="SAM" id="Phobius"/>
    </source>
</evidence>
<dbReference type="RefSeq" id="WP_088822781.1">
    <property type="nucleotide sequence ID" value="NZ_FZLN01000001.1"/>
</dbReference>
<feature type="transmembrane region" description="Helical" evidence="6">
    <location>
        <begin position="379"/>
        <end position="402"/>
    </location>
</feature>
<keyword evidence="3 6" id="KW-1133">Transmembrane helix</keyword>
<dbReference type="GO" id="GO:0016020">
    <property type="term" value="C:membrane"/>
    <property type="evidence" value="ECO:0007669"/>
    <property type="project" value="UniProtKB-SubCell"/>
</dbReference>
<sequence>MDSSEKGLKHWSIAIVLMICVVLAFIDKISITVLFKDIDFLVDLGIGQDKAKLGLLMTSFLLAYGFSSVFLSFIGDMFSPKKLLIGSITAWGVIMLCMSVTHNFWVLIFFRVLLGIAEGPLFALAYTIVKQTYTAKEQARASTMFLLGTPIGASLGFPITAYVLAHYDWHATFVVMASLTLIVLLIVIFGMKNITLKQPEASDVKVSGLTRHKDNIKLLLQNKKFWLVCVFNIAIMSYLWGLNSWVPSYLMENKGFDLKQFGMLASLPFIAMLVGEILGAFYSDRSGNRAGQVFAGLMFAGFTMYLMVLVHNPIAVIFMMSLSAFSWGVSVSAIFALLSSITDKSVSATAGGIFNGLGNFASAIVPLAIGFIVQATGNFNSGIITISLIAIIGSLVIIPLLFKPKAKAVHAKSYY</sequence>
<feature type="transmembrane region" description="Helical" evidence="6">
    <location>
        <begin position="171"/>
        <end position="191"/>
    </location>
</feature>
<proteinExistence type="inferred from homology"/>
<evidence type="ECO:0000313" key="9">
    <source>
        <dbReference type="Proteomes" id="UP000243463"/>
    </source>
</evidence>
<accession>A0A217EEE5</accession>